<organism evidence="1 2">
    <name type="scientific">Lagenidium giganteum</name>
    <dbReference type="NCBI Taxonomy" id="4803"/>
    <lineage>
        <taxon>Eukaryota</taxon>
        <taxon>Sar</taxon>
        <taxon>Stramenopiles</taxon>
        <taxon>Oomycota</taxon>
        <taxon>Peronosporomycetes</taxon>
        <taxon>Pythiales</taxon>
        <taxon>Pythiaceae</taxon>
    </lineage>
</organism>
<proteinExistence type="predicted"/>
<evidence type="ECO:0000313" key="1">
    <source>
        <dbReference type="EMBL" id="DAZ96592.1"/>
    </source>
</evidence>
<reference evidence="1" key="2">
    <citation type="journal article" date="2023" name="Microbiol Resour">
        <title>Decontamination and Annotation of the Draft Genome Sequence of the Oomycete Lagenidium giganteum ARSEF 373.</title>
        <authorList>
            <person name="Morgan W.R."/>
            <person name="Tartar A."/>
        </authorList>
    </citation>
    <scope>NUCLEOTIDE SEQUENCE</scope>
    <source>
        <strain evidence="1">ARSEF 373</strain>
    </source>
</reference>
<evidence type="ECO:0000313" key="2">
    <source>
        <dbReference type="Proteomes" id="UP001146120"/>
    </source>
</evidence>
<gene>
    <name evidence="1" type="ORF">N0F65_000158</name>
</gene>
<name>A0AAV2YNI8_9STRA</name>
<reference evidence="1" key="1">
    <citation type="submission" date="2022-11" db="EMBL/GenBank/DDBJ databases">
        <authorList>
            <person name="Morgan W.R."/>
            <person name="Tartar A."/>
        </authorList>
    </citation>
    <scope>NUCLEOTIDE SEQUENCE</scope>
    <source>
        <strain evidence="1">ARSEF 373</strain>
    </source>
</reference>
<sequence length="12" mass="1255">MGCATRLMVLGC</sequence>
<dbReference type="EMBL" id="DAKRPA010000162">
    <property type="protein sequence ID" value="DAZ96592.1"/>
    <property type="molecule type" value="Genomic_DNA"/>
</dbReference>
<dbReference type="Proteomes" id="UP001146120">
    <property type="component" value="Unassembled WGS sequence"/>
</dbReference>
<keyword evidence="2" id="KW-1185">Reference proteome</keyword>
<comment type="caution">
    <text evidence="1">The sequence shown here is derived from an EMBL/GenBank/DDBJ whole genome shotgun (WGS) entry which is preliminary data.</text>
</comment>
<protein>
    <submittedName>
        <fullName evidence="1">Uncharacterized protein</fullName>
    </submittedName>
</protein>
<accession>A0AAV2YNI8</accession>